<proteinExistence type="predicted"/>
<dbReference type="AlphaFoldDB" id="A0A401YMR2"/>
<dbReference type="RefSeq" id="WP_246126716.1">
    <property type="nucleotide sequence ID" value="NZ_BIFH01000018.1"/>
</dbReference>
<dbReference type="PANTHER" id="PTHR43482:SF1">
    <property type="entry name" value="PROTEIN AST1-RELATED"/>
    <property type="match status" value="1"/>
</dbReference>
<name>A0A401YMR2_9ACTN</name>
<dbReference type="InterPro" id="IPR036291">
    <property type="entry name" value="NAD(P)-bd_dom_sf"/>
</dbReference>
<accession>A0A401YMR2</accession>
<dbReference type="EMBL" id="BIFH01000018">
    <property type="protein sequence ID" value="GCD95789.1"/>
    <property type="molecule type" value="Genomic_DNA"/>
</dbReference>
<dbReference type="SUPFAM" id="SSF51735">
    <property type="entry name" value="NAD(P)-binding Rossmann-fold domains"/>
    <property type="match status" value="1"/>
</dbReference>
<gene>
    <name evidence="1" type="ORF">EHYA_03472</name>
</gene>
<dbReference type="InterPro" id="IPR052585">
    <property type="entry name" value="Lipid_raft_assoc_Zn_ADH"/>
</dbReference>
<evidence type="ECO:0000313" key="2">
    <source>
        <dbReference type="Proteomes" id="UP000286931"/>
    </source>
</evidence>
<dbReference type="Proteomes" id="UP000286931">
    <property type="component" value="Unassembled WGS sequence"/>
</dbReference>
<reference evidence="1 2" key="1">
    <citation type="submission" date="2018-12" db="EMBL/GenBank/DDBJ databases">
        <title>Draft genome sequence of Embleya hyalina NBRC 13850T.</title>
        <authorList>
            <person name="Komaki H."/>
            <person name="Hosoyama A."/>
            <person name="Kimura A."/>
            <person name="Ichikawa N."/>
            <person name="Tamura T."/>
        </authorList>
    </citation>
    <scope>NUCLEOTIDE SEQUENCE [LARGE SCALE GENOMIC DNA]</scope>
    <source>
        <strain evidence="1 2">NBRC 13850</strain>
    </source>
</reference>
<evidence type="ECO:0000313" key="1">
    <source>
        <dbReference type="EMBL" id="GCD95789.1"/>
    </source>
</evidence>
<keyword evidence="2" id="KW-1185">Reference proteome</keyword>
<sequence>MAPGQSVLVNGAGGAVGSLVVQLAVDAGANVTAVDAPRHADRLRGYGVDRVVGPLDLAEGPAAVGGPFHVVVNHVRVSPEELARLSDYVADAGVAVSTAGPIPEDPARSVRSASLWVRSDAGRPSWSRGWMPAGCGSTSPPVARWPSWPRCTRTPGPGGCRGRRL</sequence>
<protein>
    <submittedName>
        <fullName evidence="1">NADPH:quinone reductase</fullName>
    </submittedName>
</protein>
<dbReference type="Gene3D" id="3.40.50.720">
    <property type="entry name" value="NAD(P)-binding Rossmann-like Domain"/>
    <property type="match status" value="1"/>
</dbReference>
<comment type="caution">
    <text evidence="1">The sequence shown here is derived from an EMBL/GenBank/DDBJ whole genome shotgun (WGS) entry which is preliminary data.</text>
</comment>
<dbReference type="PANTHER" id="PTHR43482">
    <property type="entry name" value="PROTEIN AST1-RELATED"/>
    <property type="match status" value="1"/>
</dbReference>
<organism evidence="1 2">
    <name type="scientific">Embleya hyalina</name>
    <dbReference type="NCBI Taxonomy" id="516124"/>
    <lineage>
        <taxon>Bacteria</taxon>
        <taxon>Bacillati</taxon>
        <taxon>Actinomycetota</taxon>
        <taxon>Actinomycetes</taxon>
        <taxon>Kitasatosporales</taxon>
        <taxon>Streptomycetaceae</taxon>
        <taxon>Embleya</taxon>
    </lineage>
</organism>